<keyword evidence="4 7" id="KW-0808">Transferase</keyword>
<sequence>MQNSTAFPLSMKQRIIIGISGASGFQYGYKALELLKSLDVETHLVLTKGAEMTRSLETDIEREQLLDLASQVHSIHNVGANIASGSFKTLGMLVAPCSIRTLSAIALGFSNNLLTRAADVVLKERRKLVLMVRETPLNLAHIDNMRRVTEMGGIIFPPVPAFYQHPTTIDELVTHSVARALDLFDFDLPMPRWGEANNKEKECL</sequence>
<protein>
    <recommendedName>
        <fullName evidence="7">Flavin prenyltransferase UbiX</fullName>
        <ecNumber evidence="7">2.5.1.129</ecNumber>
    </recommendedName>
</protein>
<dbReference type="SUPFAM" id="SSF52507">
    <property type="entry name" value="Homo-oligomeric flavin-containing Cys decarboxylases, HFCD"/>
    <property type="match status" value="1"/>
</dbReference>
<reference evidence="9 10" key="1">
    <citation type="journal article" date="2010" name="J. Bacteriol.">
        <title>Comparative genomic characterization of Actinobacillus pleuropneumoniae.</title>
        <authorList>
            <person name="Xu Z."/>
            <person name="Chen X."/>
            <person name="Li L."/>
            <person name="Li T."/>
            <person name="Wang S."/>
            <person name="Chen H."/>
            <person name="Zhou R."/>
        </authorList>
    </citation>
    <scope>NUCLEOTIDE SEQUENCE [LARGE SCALE GENOMIC DNA]</scope>
    <source>
        <strain evidence="9 10">Femo</strain>
    </source>
</reference>
<organism evidence="9 10">
    <name type="scientific">Actinobacillus pleuropneumoniae serovar 6 str. Femo</name>
    <dbReference type="NCBI Taxonomy" id="754256"/>
    <lineage>
        <taxon>Bacteria</taxon>
        <taxon>Pseudomonadati</taxon>
        <taxon>Pseudomonadota</taxon>
        <taxon>Gammaproteobacteria</taxon>
        <taxon>Pasteurellales</taxon>
        <taxon>Pasteurellaceae</taxon>
        <taxon>Actinobacillus</taxon>
    </lineage>
</organism>
<evidence type="ECO:0000256" key="5">
    <source>
        <dbReference type="ARBA" id="ARBA00050612"/>
    </source>
</evidence>
<keyword evidence="1 7" id="KW-0637">Prenyltransferase</keyword>
<feature type="binding site" evidence="7">
    <location>
        <position position="179"/>
    </location>
    <ligand>
        <name>dimethylallyl phosphate</name>
        <dbReference type="ChEBI" id="CHEBI:88052"/>
    </ligand>
</feature>
<dbReference type="InterPro" id="IPR003382">
    <property type="entry name" value="Flavoprotein"/>
</dbReference>
<dbReference type="NCBIfam" id="NF004685">
    <property type="entry name" value="PRK06029.1"/>
    <property type="match status" value="1"/>
</dbReference>
<keyword evidence="9" id="KW-0456">Lyase</keyword>
<comment type="catalytic activity">
    <reaction evidence="5 7">
        <text>dimethylallyl phosphate + FMNH2 = prenylated FMNH2 + phosphate</text>
        <dbReference type="Rhea" id="RHEA:37743"/>
        <dbReference type="ChEBI" id="CHEBI:43474"/>
        <dbReference type="ChEBI" id="CHEBI:57618"/>
        <dbReference type="ChEBI" id="CHEBI:87467"/>
        <dbReference type="ChEBI" id="CHEBI:88052"/>
        <dbReference type="EC" id="2.5.1.129"/>
    </reaction>
</comment>
<evidence type="ECO:0000256" key="3">
    <source>
        <dbReference type="ARBA" id="ARBA00022643"/>
    </source>
</evidence>
<evidence type="ECO:0000259" key="8">
    <source>
        <dbReference type="Pfam" id="PF02441"/>
    </source>
</evidence>
<dbReference type="AlphaFoldDB" id="A0A828Q161"/>
<dbReference type="GO" id="GO:0016831">
    <property type="term" value="F:carboxy-lyase activity"/>
    <property type="evidence" value="ECO:0007669"/>
    <property type="project" value="TreeGrafter"/>
</dbReference>
<dbReference type="Gene3D" id="3.40.50.1950">
    <property type="entry name" value="Flavin prenyltransferase-like"/>
    <property type="match status" value="1"/>
</dbReference>
<feature type="binding site" evidence="7">
    <location>
        <begin position="98"/>
        <end position="101"/>
    </location>
    <ligand>
        <name>FMN</name>
        <dbReference type="ChEBI" id="CHEBI:58210"/>
    </ligand>
</feature>
<evidence type="ECO:0000256" key="7">
    <source>
        <dbReference type="HAMAP-Rule" id="MF_01984"/>
    </source>
</evidence>
<comment type="similarity">
    <text evidence="6 7">Belongs to the UbiX/PAD1 family.</text>
</comment>
<feature type="binding site" evidence="7">
    <location>
        <position position="47"/>
    </location>
    <ligand>
        <name>FMN</name>
        <dbReference type="ChEBI" id="CHEBI:58210"/>
    </ligand>
</feature>
<comment type="function">
    <text evidence="7">Flavin prenyltransferase that catalyzes the synthesis of the prenylated FMN cofactor (prenyl-FMN) for 4-hydroxy-3-polyprenylbenzoic acid decarboxylase UbiD. The prenyltransferase is metal-independent and links a dimethylallyl moiety from dimethylallyl monophosphate (DMAP) to the flavin N5 and C6 atoms of FMN.</text>
</comment>
<dbReference type="Proteomes" id="UP000005341">
    <property type="component" value="Unassembled WGS sequence"/>
</dbReference>
<feature type="domain" description="Flavoprotein" evidence="8">
    <location>
        <begin position="14"/>
        <end position="178"/>
    </location>
</feature>
<dbReference type="HAMAP" id="MF_01984">
    <property type="entry name" value="ubiX_pad"/>
    <property type="match status" value="1"/>
</dbReference>
<dbReference type="EC" id="2.5.1.129" evidence="7"/>
<evidence type="ECO:0000313" key="10">
    <source>
        <dbReference type="Proteomes" id="UP000005341"/>
    </source>
</evidence>
<dbReference type="NCBIfam" id="TIGR00421">
    <property type="entry name" value="ubiX_pad"/>
    <property type="match status" value="1"/>
</dbReference>
<keyword evidence="3 7" id="KW-0288">FMN</keyword>
<dbReference type="PANTHER" id="PTHR43374">
    <property type="entry name" value="FLAVIN PRENYLTRANSFERASE"/>
    <property type="match status" value="1"/>
</dbReference>
<dbReference type="InterPro" id="IPR036551">
    <property type="entry name" value="Flavin_trans-like"/>
</dbReference>
<proteinExistence type="inferred from homology"/>
<feature type="binding site" evidence="7">
    <location>
        <position position="163"/>
    </location>
    <ligand>
        <name>dimethylallyl phosphate</name>
        <dbReference type="ChEBI" id="CHEBI:88052"/>
    </ligand>
</feature>
<comment type="caution">
    <text evidence="7">Lacks conserved residue(s) required for the propagation of feature annotation.</text>
</comment>
<gene>
    <name evidence="7" type="primary">ubiX</name>
    <name evidence="9" type="ORF">appser6_8060</name>
</gene>
<dbReference type="EMBL" id="ADOG01000011">
    <property type="protein sequence ID" value="EFM92226.1"/>
    <property type="molecule type" value="Genomic_DNA"/>
</dbReference>
<dbReference type="GO" id="GO:0106141">
    <property type="term" value="F:flavin prenyltransferase activity"/>
    <property type="evidence" value="ECO:0007669"/>
    <property type="project" value="UniProtKB-EC"/>
</dbReference>
<keyword evidence="2 7" id="KW-0285">Flavoprotein</keyword>
<dbReference type="Pfam" id="PF02441">
    <property type="entry name" value="Flavoprotein"/>
    <property type="match status" value="1"/>
</dbReference>
<dbReference type="InterPro" id="IPR004507">
    <property type="entry name" value="UbiX-like"/>
</dbReference>
<comment type="caution">
    <text evidence="9">The sequence shown here is derived from an EMBL/GenBank/DDBJ whole genome shotgun (WGS) entry which is preliminary data.</text>
</comment>
<dbReference type="FunFam" id="3.40.50.1950:FF:000001">
    <property type="entry name" value="Flavin prenyltransferase UbiX"/>
    <property type="match status" value="1"/>
</dbReference>
<accession>A0A828Q161</accession>
<feature type="binding site" evidence="7">
    <location>
        <begin position="21"/>
        <end position="23"/>
    </location>
    <ligand>
        <name>FMN</name>
        <dbReference type="ChEBI" id="CHEBI:58210"/>
    </ligand>
</feature>
<evidence type="ECO:0000256" key="6">
    <source>
        <dbReference type="ARBA" id="ARBA00060793"/>
    </source>
</evidence>
<feature type="binding site" evidence="7">
    <location>
        <position position="133"/>
    </location>
    <ligand>
        <name>FMN</name>
        <dbReference type="ChEBI" id="CHEBI:58210"/>
    </ligand>
</feature>
<evidence type="ECO:0000256" key="4">
    <source>
        <dbReference type="ARBA" id="ARBA00022679"/>
    </source>
</evidence>
<evidence type="ECO:0000256" key="2">
    <source>
        <dbReference type="ARBA" id="ARBA00022630"/>
    </source>
</evidence>
<evidence type="ECO:0000313" key="9">
    <source>
        <dbReference type="EMBL" id="EFM92226.1"/>
    </source>
</evidence>
<evidence type="ECO:0000256" key="1">
    <source>
        <dbReference type="ARBA" id="ARBA00022602"/>
    </source>
</evidence>
<name>A0A828Q161_ACTPL</name>
<dbReference type="PANTHER" id="PTHR43374:SF1">
    <property type="entry name" value="FLAVIN PRENYLTRANSFERASE PAD1, MITOCHONDRIAL"/>
    <property type="match status" value="1"/>
</dbReference>